<organism evidence="3 4">
    <name type="scientific">Mycobacterium branderi</name>
    <dbReference type="NCBI Taxonomy" id="43348"/>
    <lineage>
        <taxon>Bacteria</taxon>
        <taxon>Bacillati</taxon>
        <taxon>Actinomycetota</taxon>
        <taxon>Actinomycetes</taxon>
        <taxon>Mycobacteriales</taxon>
        <taxon>Mycobacteriaceae</taxon>
        <taxon>Mycobacterium</taxon>
    </lineage>
</organism>
<reference evidence="3 4" key="1">
    <citation type="submission" date="2016-12" db="EMBL/GenBank/DDBJ databases">
        <title>The new phylogeny of genus Mycobacterium.</title>
        <authorList>
            <person name="Tortoli E."/>
            <person name="Trovato A."/>
            <person name="Cirillo D.M."/>
        </authorList>
    </citation>
    <scope>NUCLEOTIDE SEQUENCE [LARGE SCALE GENOMIC DNA]</scope>
    <source>
        <strain evidence="3 4">DSM 44624</strain>
    </source>
</reference>
<dbReference type="AlphaFoldDB" id="A0A7I7W5H6"/>
<accession>A0A7I7W5H6</accession>
<dbReference type="SUPFAM" id="SSF50118">
    <property type="entry name" value="Cell growth inhibitor/plasmid maintenance toxic component"/>
    <property type="match status" value="1"/>
</dbReference>
<dbReference type="OrthoDB" id="4828144at2"/>
<dbReference type="EMBL" id="MVHM01000011">
    <property type="protein sequence ID" value="ORA35730.1"/>
    <property type="molecule type" value="Genomic_DNA"/>
</dbReference>
<evidence type="ECO:0000313" key="5">
    <source>
        <dbReference type="Proteomes" id="UP000467379"/>
    </source>
</evidence>
<keyword evidence="5" id="KW-1185">Reference proteome</keyword>
<evidence type="ECO:0000313" key="2">
    <source>
        <dbReference type="EMBL" id="BBZ12779.1"/>
    </source>
</evidence>
<feature type="domain" description="DUF1918" evidence="1">
    <location>
        <begin position="1"/>
        <end position="58"/>
    </location>
</feature>
<evidence type="ECO:0000259" key="1">
    <source>
        <dbReference type="Pfam" id="PF08940"/>
    </source>
</evidence>
<name>A0A7I7W5H6_9MYCO</name>
<reference evidence="2" key="3">
    <citation type="submission" date="2020-02" db="EMBL/GenBank/DDBJ databases">
        <authorList>
            <person name="Matsumoto Y."/>
            <person name="Kinjo T."/>
            <person name="Motooka D."/>
            <person name="Nabeya D."/>
            <person name="Jung N."/>
            <person name="Uechi K."/>
            <person name="Horii T."/>
            <person name="Iida T."/>
            <person name="Fujita J."/>
            <person name="Nakamura S."/>
        </authorList>
    </citation>
    <scope>NUCLEOTIDE SEQUENCE</scope>
    <source>
        <strain evidence="2">JCM 12687</strain>
    </source>
</reference>
<proteinExistence type="predicted"/>
<evidence type="ECO:0000313" key="4">
    <source>
        <dbReference type="Proteomes" id="UP000192441"/>
    </source>
</evidence>
<dbReference type="InterPro" id="IPR015035">
    <property type="entry name" value="DUF1918"/>
</dbReference>
<dbReference type="Proteomes" id="UP000192441">
    <property type="component" value="Unassembled WGS sequence"/>
</dbReference>
<protein>
    <recommendedName>
        <fullName evidence="1">DUF1918 domain-containing protein</fullName>
    </recommendedName>
</protein>
<sequence length="90" mass="10057">MKANVGDWLVVKGRTNEHEEHRGLITEVRGADGSPPYMVRWVDNGHHALFFPGPDAIVVTPAEQQAADERARSRFALVQAAIRHNRSDDD</sequence>
<reference evidence="2 5" key="2">
    <citation type="journal article" date="2019" name="Emerg. Microbes Infect.">
        <title>Comprehensive subspecies identification of 175 nontuberculous mycobacteria species based on 7547 genomic profiles.</title>
        <authorList>
            <person name="Matsumoto Y."/>
            <person name="Kinjo T."/>
            <person name="Motooka D."/>
            <person name="Nabeya D."/>
            <person name="Jung N."/>
            <person name="Uechi K."/>
            <person name="Horii T."/>
            <person name="Iida T."/>
            <person name="Fujita J."/>
            <person name="Nakamura S."/>
        </authorList>
    </citation>
    <scope>NUCLEOTIDE SEQUENCE [LARGE SCALE GENOMIC DNA]</scope>
    <source>
        <strain evidence="2 5">JCM 12687</strain>
    </source>
</reference>
<dbReference type="EMBL" id="AP022606">
    <property type="protein sequence ID" value="BBZ12779.1"/>
    <property type="molecule type" value="Genomic_DNA"/>
</dbReference>
<dbReference type="RefSeq" id="WP_083132537.1">
    <property type="nucleotide sequence ID" value="NZ_AP022606.1"/>
</dbReference>
<dbReference type="Pfam" id="PF08940">
    <property type="entry name" value="DUF1918"/>
    <property type="match status" value="1"/>
</dbReference>
<evidence type="ECO:0000313" key="3">
    <source>
        <dbReference type="EMBL" id="ORA35730.1"/>
    </source>
</evidence>
<gene>
    <name evidence="3" type="ORF">BST20_16805</name>
    <name evidence="2" type="ORF">MBRA_29740</name>
</gene>
<dbReference type="Proteomes" id="UP000467379">
    <property type="component" value="Chromosome"/>
</dbReference>
<dbReference type="Gene3D" id="2.30.30.440">
    <property type="entry name" value="Domain of unknown function DUF1918"/>
    <property type="match status" value="1"/>
</dbReference>